<keyword evidence="2" id="KW-1185">Reference proteome</keyword>
<evidence type="ECO:0000313" key="1">
    <source>
        <dbReference type="EMBL" id="KYH24692.1"/>
    </source>
</evidence>
<dbReference type="Proteomes" id="UP000075321">
    <property type="component" value="Unassembled WGS sequence"/>
</dbReference>
<dbReference type="PATRIC" id="fig|1008153.3.peg.3185"/>
<proteinExistence type="predicted"/>
<comment type="caution">
    <text evidence="1">The sequence shown here is derived from an EMBL/GenBank/DDBJ whole genome shotgun (WGS) entry which is preliminary data.</text>
</comment>
<name>A0A151AB15_9EURY</name>
<dbReference type="EMBL" id="LTAZ01000012">
    <property type="protein sequence ID" value="KYH24692.1"/>
    <property type="molecule type" value="Genomic_DNA"/>
</dbReference>
<accession>A0A151AB15</accession>
<protein>
    <submittedName>
        <fullName evidence="1">Uncharacterized protein</fullName>
    </submittedName>
</protein>
<sequence length="30" mass="3104">MMGVLLAGIVLVANGYASAVIVNEIVEIML</sequence>
<organism evidence="1 2">
    <name type="scientific">Halalkalicoccus paucihalophilus</name>
    <dbReference type="NCBI Taxonomy" id="1008153"/>
    <lineage>
        <taxon>Archaea</taxon>
        <taxon>Methanobacteriati</taxon>
        <taxon>Methanobacteriota</taxon>
        <taxon>Stenosarchaea group</taxon>
        <taxon>Halobacteria</taxon>
        <taxon>Halobacteriales</taxon>
        <taxon>Halococcaceae</taxon>
        <taxon>Halalkalicoccus</taxon>
    </lineage>
</organism>
<reference evidence="1 2" key="1">
    <citation type="submission" date="2016-02" db="EMBL/GenBank/DDBJ databases">
        <title>Genome sequence of Halalkalicoccus paucihalophilus DSM 24557.</title>
        <authorList>
            <person name="Poehlein A."/>
            <person name="Daniel R."/>
        </authorList>
    </citation>
    <scope>NUCLEOTIDE SEQUENCE [LARGE SCALE GENOMIC DNA]</scope>
    <source>
        <strain evidence="1 2">DSM 24557</strain>
    </source>
</reference>
<gene>
    <name evidence="1" type="ORF">HAPAU_30680</name>
</gene>
<evidence type="ECO:0000313" key="2">
    <source>
        <dbReference type="Proteomes" id="UP000075321"/>
    </source>
</evidence>
<dbReference type="AlphaFoldDB" id="A0A151AB15"/>